<evidence type="ECO:0000259" key="4">
    <source>
        <dbReference type="PROSITE" id="PS51123"/>
    </source>
</evidence>
<sequence length="286" mass="30497">MNRRIIKRFFPLLCVAVAACSLVGCSQNPYLAVPGSGAYPAQTGPLSPTIGQAANPNDARLAELTRRVQLLDDNNRQLHTQLAQSEQQAQVYREELSLVRQQLTATNQKLDEARLAANEAQNQVRGFQASTQRRGGASIAPNTNLGQLAGSLNLGGLPVERDGERIRIGIPSDQLFVPGTAQLIPQATTIINPVAAQIRSLFPRQKIGIEGYTDASQAMAGSAAAHQLASAQASAVLDVLTRHAGMPVAQFFIVAQGANRPLGSNSSASGRAANRRIELVIYPETF</sequence>
<dbReference type="PANTHER" id="PTHR30329">
    <property type="entry name" value="STATOR ELEMENT OF FLAGELLAR MOTOR COMPLEX"/>
    <property type="match status" value="1"/>
</dbReference>
<comment type="caution">
    <text evidence="5">The sequence shown here is derived from an EMBL/GenBank/DDBJ whole genome shotgun (WGS) entry which is preliminary data.</text>
</comment>
<dbReference type="SUPFAM" id="SSF103088">
    <property type="entry name" value="OmpA-like"/>
    <property type="match status" value="1"/>
</dbReference>
<dbReference type="InterPro" id="IPR036737">
    <property type="entry name" value="OmpA-like_sf"/>
</dbReference>
<dbReference type="InterPro" id="IPR050330">
    <property type="entry name" value="Bact_OuterMem_StrucFunc"/>
</dbReference>
<dbReference type="PROSITE" id="PS51257">
    <property type="entry name" value="PROKAR_LIPOPROTEIN"/>
    <property type="match status" value="1"/>
</dbReference>
<dbReference type="CDD" id="cd07185">
    <property type="entry name" value="OmpA_C-like"/>
    <property type="match status" value="1"/>
</dbReference>
<keyword evidence="2" id="KW-0175">Coiled coil</keyword>
<dbReference type="InterPro" id="IPR006665">
    <property type="entry name" value="OmpA-like"/>
</dbReference>
<evidence type="ECO:0000313" key="6">
    <source>
        <dbReference type="Proteomes" id="UP001239462"/>
    </source>
</evidence>
<accession>A0ABT7PN55</accession>
<keyword evidence="3" id="KW-0732">Signal</keyword>
<keyword evidence="1" id="KW-0472">Membrane</keyword>
<dbReference type="RefSeq" id="WP_235034271.1">
    <property type="nucleotide sequence ID" value="NZ_CP141221.1"/>
</dbReference>
<dbReference type="PANTHER" id="PTHR30329:SF21">
    <property type="entry name" value="LIPOPROTEIN YIAD-RELATED"/>
    <property type="match status" value="1"/>
</dbReference>
<feature type="chain" id="PRO_5045211101" evidence="3">
    <location>
        <begin position="27"/>
        <end position="286"/>
    </location>
</feature>
<evidence type="ECO:0000256" key="1">
    <source>
        <dbReference type="PROSITE-ProRule" id="PRU00473"/>
    </source>
</evidence>
<keyword evidence="6" id="KW-1185">Reference proteome</keyword>
<dbReference type="Proteomes" id="UP001239462">
    <property type="component" value="Unassembled WGS sequence"/>
</dbReference>
<evidence type="ECO:0000313" key="5">
    <source>
        <dbReference type="EMBL" id="MDM4017916.1"/>
    </source>
</evidence>
<gene>
    <name evidence="5" type="ORF">QTN89_20890</name>
</gene>
<organism evidence="5 6">
    <name type="scientific">Roseiconus lacunae</name>
    <dbReference type="NCBI Taxonomy" id="2605694"/>
    <lineage>
        <taxon>Bacteria</taxon>
        <taxon>Pseudomonadati</taxon>
        <taxon>Planctomycetota</taxon>
        <taxon>Planctomycetia</taxon>
        <taxon>Pirellulales</taxon>
        <taxon>Pirellulaceae</taxon>
        <taxon>Roseiconus</taxon>
    </lineage>
</organism>
<protein>
    <submittedName>
        <fullName evidence="5">OmpA family protein</fullName>
    </submittedName>
</protein>
<feature type="domain" description="OmpA-like" evidence="4">
    <location>
        <begin position="162"/>
        <end position="285"/>
    </location>
</feature>
<dbReference type="EMBL" id="JASZZN010000017">
    <property type="protein sequence ID" value="MDM4017916.1"/>
    <property type="molecule type" value="Genomic_DNA"/>
</dbReference>
<dbReference type="Pfam" id="PF00691">
    <property type="entry name" value="OmpA"/>
    <property type="match status" value="1"/>
</dbReference>
<feature type="signal peptide" evidence="3">
    <location>
        <begin position="1"/>
        <end position="26"/>
    </location>
</feature>
<name>A0ABT7PN55_9BACT</name>
<evidence type="ECO:0000256" key="2">
    <source>
        <dbReference type="SAM" id="Coils"/>
    </source>
</evidence>
<reference evidence="5 6" key="1">
    <citation type="submission" date="2023-06" db="EMBL/GenBank/DDBJ databases">
        <title>Roseiconus lacunae JC819 isolated from Gulf of Mannar region, Tamil Nadu.</title>
        <authorList>
            <person name="Pk S."/>
            <person name="Ch S."/>
            <person name="Ch V.R."/>
        </authorList>
    </citation>
    <scope>NUCLEOTIDE SEQUENCE [LARGE SCALE GENOMIC DNA]</scope>
    <source>
        <strain evidence="5 6">JC819</strain>
    </source>
</reference>
<proteinExistence type="predicted"/>
<dbReference type="PROSITE" id="PS51123">
    <property type="entry name" value="OMPA_2"/>
    <property type="match status" value="1"/>
</dbReference>
<dbReference type="Gene3D" id="3.30.1330.60">
    <property type="entry name" value="OmpA-like domain"/>
    <property type="match status" value="1"/>
</dbReference>
<feature type="coiled-coil region" evidence="2">
    <location>
        <begin position="61"/>
        <end position="130"/>
    </location>
</feature>
<evidence type="ECO:0000256" key="3">
    <source>
        <dbReference type="SAM" id="SignalP"/>
    </source>
</evidence>